<comment type="subcellular location">
    <subcellularLocation>
        <location evidence="1">Cell membrane</location>
        <topology evidence="1">Multi-pass membrane protein</topology>
    </subcellularLocation>
</comment>
<keyword evidence="3 6" id="KW-0812">Transmembrane</keyword>
<feature type="transmembrane region" description="Helical" evidence="6">
    <location>
        <begin position="174"/>
        <end position="196"/>
    </location>
</feature>
<accession>A0A101HPP7</accession>
<sequence>MKTMSKDGATANGKRTLTRRRSSILKNQWFYLLVAEVAIAVITGLVNPRFFTTSNIMNILEQIAVLGIVSSGMTLLIISGEIDISVGANIGLSSVVMAMMIKAGYGYVLAVLLGIALAVFNSLLVGITARAFKAPSFITSLAFISVFQGVALAITKGTFQTIYGQFEFIGTFRLWQIVPLSFLISIAAYIVMHFLLSYTKLGRRTYAVGSNQSAAYLSGISVNKAKLTAFALNGLFIGVASMVLLSRIGAAQPSTGSGIELKAIGAVVIGGTPLSGGKGRIIGTFFGVLLMGIISNSLNMLRVNPYFQTVTFGVLIIASLAVSVLSSYRKKEKIKPATVKEEKS</sequence>
<evidence type="ECO:0000256" key="2">
    <source>
        <dbReference type="ARBA" id="ARBA00022475"/>
    </source>
</evidence>
<dbReference type="CDD" id="cd06579">
    <property type="entry name" value="TM_PBP1_transp_AraH_like"/>
    <property type="match status" value="1"/>
</dbReference>
<gene>
    <name evidence="7" type="ORF">XD94_0759</name>
</gene>
<evidence type="ECO:0000256" key="6">
    <source>
        <dbReference type="SAM" id="Phobius"/>
    </source>
</evidence>
<dbReference type="PANTHER" id="PTHR32196:SF72">
    <property type="entry name" value="RIBOSE IMPORT PERMEASE PROTEIN RBSC"/>
    <property type="match status" value="1"/>
</dbReference>
<organism evidence="7 8">
    <name type="scientific">Mesotoga prima</name>
    <dbReference type="NCBI Taxonomy" id="1184387"/>
    <lineage>
        <taxon>Bacteria</taxon>
        <taxon>Thermotogati</taxon>
        <taxon>Thermotogota</taxon>
        <taxon>Thermotogae</taxon>
        <taxon>Kosmotogales</taxon>
        <taxon>Kosmotogaceae</taxon>
        <taxon>Mesotoga</taxon>
    </lineage>
</organism>
<dbReference type="PATRIC" id="fig|1184387.3.peg.1146"/>
<dbReference type="InterPro" id="IPR001851">
    <property type="entry name" value="ABC_transp_permease"/>
</dbReference>
<feature type="transmembrane region" description="Helical" evidence="6">
    <location>
        <begin position="306"/>
        <end position="325"/>
    </location>
</feature>
<dbReference type="Proteomes" id="UP000054092">
    <property type="component" value="Unassembled WGS sequence"/>
</dbReference>
<reference evidence="8" key="1">
    <citation type="journal article" date="2015" name="MBio">
        <title>Genome-Resolved Metagenomic Analysis Reveals Roles for Candidate Phyla and Other Microbial Community Members in Biogeochemical Transformations in Oil Reservoirs.</title>
        <authorList>
            <person name="Hu P."/>
            <person name="Tom L."/>
            <person name="Singh A."/>
            <person name="Thomas B.C."/>
            <person name="Baker B.J."/>
            <person name="Piceno Y.M."/>
            <person name="Andersen G.L."/>
            <person name="Banfield J.F."/>
        </authorList>
    </citation>
    <scope>NUCLEOTIDE SEQUENCE [LARGE SCALE GENOMIC DNA]</scope>
</reference>
<protein>
    <submittedName>
        <fullName evidence="7">Permease component of ribose/xylose/arabinose/galactoside ABC-type transporter</fullName>
    </submittedName>
</protein>
<feature type="transmembrane region" description="Helical" evidence="6">
    <location>
        <begin position="29"/>
        <end position="47"/>
    </location>
</feature>
<keyword evidence="4 6" id="KW-1133">Transmembrane helix</keyword>
<dbReference type="Pfam" id="PF02653">
    <property type="entry name" value="BPD_transp_2"/>
    <property type="match status" value="1"/>
</dbReference>
<dbReference type="GO" id="GO:0022857">
    <property type="term" value="F:transmembrane transporter activity"/>
    <property type="evidence" value="ECO:0007669"/>
    <property type="project" value="InterPro"/>
</dbReference>
<evidence type="ECO:0000313" key="8">
    <source>
        <dbReference type="Proteomes" id="UP000054092"/>
    </source>
</evidence>
<evidence type="ECO:0000256" key="5">
    <source>
        <dbReference type="ARBA" id="ARBA00023136"/>
    </source>
</evidence>
<dbReference type="GO" id="GO:0005886">
    <property type="term" value="C:plasma membrane"/>
    <property type="evidence" value="ECO:0007669"/>
    <property type="project" value="UniProtKB-SubCell"/>
</dbReference>
<keyword evidence="5 6" id="KW-0472">Membrane</keyword>
<keyword evidence="2" id="KW-1003">Cell membrane</keyword>
<evidence type="ECO:0000313" key="7">
    <source>
        <dbReference type="EMBL" id="KUK80807.1"/>
    </source>
</evidence>
<feature type="transmembrane region" description="Helical" evidence="6">
    <location>
        <begin position="134"/>
        <end position="154"/>
    </location>
</feature>
<name>A0A101HPP7_9BACT</name>
<evidence type="ECO:0000256" key="3">
    <source>
        <dbReference type="ARBA" id="ARBA00022692"/>
    </source>
</evidence>
<evidence type="ECO:0000256" key="4">
    <source>
        <dbReference type="ARBA" id="ARBA00022989"/>
    </source>
</evidence>
<dbReference type="AlphaFoldDB" id="A0A101HPP7"/>
<proteinExistence type="predicted"/>
<feature type="transmembrane region" description="Helical" evidence="6">
    <location>
        <begin position="227"/>
        <end position="250"/>
    </location>
</feature>
<dbReference type="EMBL" id="LGGP01000109">
    <property type="protein sequence ID" value="KUK80807.1"/>
    <property type="molecule type" value="Genomic_DNA"/>
</dbReference>
<evidence type="ECO:0000256" key="1">
    <source>
        <dbReference type="ARBA" id="ARBA00004651"/>
    </source>
</evidence>
<comment type="caution">
    <text evidence="7">The sequence shown here is derived from an EMBL/GenBank/DDBJ whole genome shotgun (WGS) entry which is preliminary data.</text>
</comment>
<dbReference type="PANTHER" id="PTHR32196">
    <property type="entry name" value="ABC TRANSPORTER PERMEASE PROTEIN YPHD-RELATED-RELATED"/>
    <property type="match status" value="1"/>
</dbReference>
<feature type="transmembrane region" description="Helical" evidence="6">
    <location>
        <begin position="107"/>
        <end position="127"/>
    </location>
</feature>